<sequence length="263" mass="28968">MHRCIIGDCTSATTPKTAPEAVTDSGNCVGVDCGEHGRCESVNETHTACVCLDYYDGPRCEQFKPIEYAARFDGKAFIVFSADEFPHLTSEKEETIELKFKTTATDGVILWQGQQPETPIGGEDYVSIGLDDGYLVYSYELGGGAAQITSKDPVNDDQEHTIKLTRKGRSGKMFLDGKEAITGSSSGILAMLNVEGNIYLGGLPNLELMTGGLHQKNFVGCVADLTLNGEKMDFMANAVDGRNVRPCDEWEKTRRYWVRRWKL</sequence>
<name>A0A914WFZ4_9BILA</name>
<dbReference type="PROSITE" id="PS50026">
    <property type="entry name" value="EGF_3"/>
    <property type="match status" value="1"/>
</dbReference>
<dbReference type="Proteomes" id="UP000887566">
    <property type="component" value="Unplaced"/>
</dbReference>
<evidence type="ECO:0000256" key="2">
    <source>
        <dbReference type="PROSITE-ProRule" id="PRU00076"/>
    </source>
</evidence>
<keyword evidence="1 2" id="KW-1015">Disulfide bond</keyword>
<evidence type="ECO:0000256" key="1">
    <source>
        <dbReference type="ARBA" id="ARBA00023157"/>
    </source>
</evidence>
<dbReference type="InterPro" id="IPR001791">
    <property type="entry name" value="Laminin_G"/>
</dbReference>
<keyword evidence="5" id="KW-1185">Reference proteome</keyword>
<feature type="domain" description="EGF-like" evidence="4">
    <location>
        <begin position="24"/>
        <end position="61"/>
    </location>
</feature>
<dbReference type="InterPro" id="IPR013320">
    <property type="entry name" value="ConA-like_dom_sf"/>
</dbReference>
<dbReference type="SUPFAM" id="SSF49899">
    <property type="entry name" value="Concanavalin A-like lectins/glucanases"/>
    <property type="match status" value="1"/>
</dbReference>
<proteinExistence type="predicted"/>
<dbReference type="PROSITE" id="PS00022">
    <property type="entry name" value="EGF_1"/>
    <property type="match status" value="1"/>
</dbReference>
<dbReference type="InterPro" id="IPR000742">
    <property type="entry name" value="EGF"/>
</dbReference>
<comment type="caution">
    <text evidence="2">Lacks conserved residue(s) required for the propagation of feature annotation.</text>
</comment>
<dbReference type="PROSITE" id="PS50025">
    <property type="entry name" value="LAM_G_DOMAIN"/>
    <property type="match status" value="1"/>
</dbReference>
<dbReference type="Pfam" id="PF00054">
    <property type="entry name" value="Laminin_G_1"/>
    <property type="match status" value="1"/>
</dbReference>
<accession>A0A914WFZ4</accession>
<reference evidence="6" key="1">
    <citation type="submission" date="2022-11" db="UniProtKB">
        <authorList>
            <consortium name="WormBaseParasite"/>
        </authorList>
    </citation>
    <scope>IDENTIFICATION</scope>
</reference>
<evidence type="ECO:0000313" key="5">
    <source>
        <dbReference type="Proteomes" id="UP000887566"/>
    </source>
</evidence>
<keyword evidence="2" id="KW-0245">EGF-like domain</keyword>
<organism evidence="5 6">
    <name type="scientific">Plectus sambesii</name>
    <dbReference type="NCBI Taxonomy" id="2011161"/>
    <lineage>
        <taxon>Eukaryota</taxon>
        <taxon>Metazoa</taxon>
        <taxon>Ecdysozoa</taxon>
        <taxon>Nematoda</taxon>
        <taxon>Chromadorea</taxon>
        <taxon>Plectida</taxon>
        <taxon>Plectina</taxon>
        <taxon>Plectoidea</taxon>
        <taxon>Plectidae</taxon>
        <taxon>Plectus</taxon>
    </lineage>
</organism>
<dbReference type="Gene3D" id="2.60.120.200">
    <property type="match status" value="1"/>
</dbReference>
<dbReference type="PANTHER" id="PTHR15036:SF85">
    <property type="entry name" value="SP2353, ISOFORM A"/>
    <property type="match status" value="1"/>
</dbReference>
<evidence type="ECO:0000259" key="3">
    <source>
        <dbReference type="PROSITE" id="PS50025"/>
    </source>
</evidence>
<dbReference type="SMART" id="SM00282">
    <property type="entry name" value="LamG"/>
    <property type="match status" value="1"/>
</dbReference>
<dbReference type="CDD" id="cd00110">
    <property type="entry name" value="LamG"/>
    <property type="match status" value="1"/>
</dbReference>
<protein>
    <submittedName>
        <fullName evidence="6">Basement membrane-specific heparan sulfate proteoglycan core protein</fullName>
    </submittedName>
</protein>
<dbReference type="GO" id="GO:0016020">
    <property type="term" value="C:membrane"/>
    <property type="evidence" value="ECO:0007669"/>
    <property type="project" value="UniProtKB-SubCell"/>
</dbReference>
<dbReference type="AlphaFoldDB" id="A0A914WFZ4"/>
<evidence type="ECO:0000259" key="4">
    <source>
        <dbReference type="PROSITE" id="PS50026"/>
    </source>
</evidence>
<dbReference type="PANTHER" id="PTHR15036">
    <property type="entry name" value="PIKACHURIN-LIKE PROTEIN"/>
    <property type="match status" value="1"/>
</dbReference>
<feature type="disulfide bond" evidence="2">
    <location>
        <begin position="51"/>
        <end position="60"/>
    </location>
</feature>
<evidence type="ECO:0000313" key="6">
    <source>
        <dbReference type="WBParaSite" id="PSAMB.scaffold403size52821.g5452.t1"/>
    </source>
</evidence>
<dbReference type="InterPro" id="IPR050372">
    <property type="entry name" value="Neurexin-related_CASP"/>
</dbReference>
<feature type="domain" description="Laminin G" evidence="3">
    <location>
        <begin position="67"/>
        <end position="247"/>
    </location>
</feature>
<dbReference type="WBParaSite" id="PSAMB.scaffold403size52821.g5452.t1">
    <property type="protein sequence ID" value="PSAMB.scaffold403size52821.g5452.t1"/>
    <property type="gene ID" value="PSAMB.scaffold403size52821.g5452"/>
</dbReference>